<evidence type="ECO:0000313" key="8">
    <source>
        <dbReference type="Proteomes" id="UP000295506"/>
    </source>
</evidence>
<protein>
    <submittedName>
        <fullName evidence="6">Pyruvate dehydrogenase E1 component alpha subunit</fullName>
    </submittedName>
</protein>
<evidence type="ECO:0000256" key="2">
    <source>
        <dbReference type="ARBA" id="ARBA00023002"/>
    </source>
</evidence>
<dbReference type="Proteomes" id="UP000295506">
    <property type="component" value="Unassembled WGS sequence"/>
</dbReference>
<dbReference type="PANTHER" id="PTHR11516">
    <property type="entry name" value="PYRUVATE DEHYDROGENASE E1 COMPONENT, ALPHA SUBUNIT BACTERIAL AND ORGANELLAR"/>
    <property type="match status" value="1"/>
</dbReference>
<dbReference type="OrthoDB" id="9766715at2"/>
<evidence type="ECO:0000256" key="3">
    <source>
        <dbReference type="ARBA" id="ARBA00023052"/>
    </source>
</evidence>
<gene>
    <name evidence="5" type="ORF">AWY79_10435</name>
    <name evidence="6" type="ORF">EDC59_103202</name>
</gene>
<keyword evidence="7" id="KW-1185">Reference proteome</keyword>
<keyword evidence="6" id="KW-0670">Pyruvate</keyword>
<dbReference type="EMBL" id="CP014206">
    <property type="protein sequence ID" value="AMK11504.1"/>
    <property type="molecule type" value="Genomic_DNA"/>
</dbReference>
<evidence type="ECO:0000313" key="5">
    <source>
        <dbReference type="EMBL" id="AMK11504.1"/>
    </source>
</evidence>
<dbReference type="CDD" id="cd02000">
    <property type="entry name" value="TPP_E1_PDC_ADC_BCADC"/>
    <property type="match status" value="1"/>
</dbReference>
<keyword evidence="2" id="KW-0560">Oxidoreductase</keyword>
<sequence length="328" mass="35853">MSKTNENAPVPGRSLLESMVLLRRFEEKIIEVYGRQDMKTPVHLYIGQEAIAAGVCIHLRPEDYLFTTHRSHAHCLAKGADPTTLLAEFYGRETGCCKGMGGSMHPAFPELGILGTSAIVGGGIPHGVGTALASRLRRDGRISAVFFGDGASEEGTFHESLNFAALRQLPVLFVCENNGYATVSPLAARQPNPDVADRAEGYGIRTFRVDGNDVEAVYRAAAEAVEHVRSGGGPAFIEAKTYRWKGHVGPGEDWETGARDREELERWKRRCPVESYRRLLEERGENVGYEKLVADTDAMLDAAMEAARNAPFPSVEQMRGLLFAKGGC</sequence>
<reference evidence="6 8" key="2">
    <citation type="submission" date="2019-03" db="EMBL/GenBank/DDBJ databases">
        <title>Genomic Encyclopedia of Type Strains, Phase IV (KMG-IV): sequencing the most valuable type-strain genomes for metagenomic binning, comparative biology and taxonomic classification.</title>
        <authorList>
            <person name="Goeker M."/>
        </authorList>
    </citation>
    <scope>NUCLEOTIDE SEQUENCE [LARGE SCALE GENOMIC DNA]</scope>
    <source>
        <strain evidence="6 8">DSM 101483</strain>
    </source>
</reference>
<evidence type="ECO:0000256" key="1">
    <source>
        <dbReference type="ARBA" id="ARBA00001964"/>
    </source>
</evidence>
<name>A0A126QNM7_9BACT</name>
<dbReference type="InterPro" id="IPR029061">
    <property type="entry name" value="THDP-binding"/>
</dbReference>
<dbReference type="PANTHER" id="PTHR11516:SF60">
    <property type="entry name" value="PYRUVATE DEHYDROGENASE E1 COMPONENT SUBUNIT ALPHA"/>
    <property type="match status" value="1"/>
</dbReference>
<comment type="cofactor">
    <cofactor evidence="1">
        <name>thiamine diphosphate</name>
        <dbReference type="ChEBI" id="CHEBI:58937"/>
    </cofactor>
</comment>
<dbReference type="GO" id="GO:0006086">
    <property type="term" value="P:pyruvate decarboxylation to acetyl-CoA"/>
    <property type="evidence" value="ECO:0007669"/>
    <property type="project" value="TreeGrafter"/>
</dbReference>
<dbReference type="Pfam" id="PF00676">
    <property type="entry name" value="E1_dh"/>
    <property type="match status" value="1"/>
</dbReference>
<evidence type="ECO:0000313" key="6">
    <source>
        <dbReference type="EMBL" id="TDT89904.1"/>
    </source>
</evidence>
<dbReference type="InterPro" id="IPR001017">
    <property type="entry name" value="DH_E1"/>
</dbReference>
<evidence type="ECO:0000313" key="7">
    <source>
        <dbReference type="Proteomes" id="UP000055611"/>
    </source>
</evidence>
<dbReference type="EMBL" id="SOBK01000003">
    <property type="protein sequence ID" value="TDT89904.1"/>
    <property type="molecule type" value="Genomic_DNA"/>
</dbReference>
<organism evidence="6 8">
    <name type="scientific">Pseudodesulfovibrio indicus</name>
    <dbReference type="NCBI Taxonomy" id="1716143"/>
    <lineage>
        <taxon>Bacteria</taxon>
        <taxon>Pseudomonadati</taxon>
        <taxon>Thermodesulfobacteriota</taxon>
        <taxon>Desulfovibrionia</taxon>
        <taxon>Desulfovibrionales</taxon>
        <taxon>Desulfovibrionaceae</taxon>
    </lineage>
</organism>
<dbReference type="GO" id="GO:0004739">
    <property type="term" value="F:pyruvate dehydrogenase (acetyl-transferring) activity"/>
    <property type="evidence" value="ECO:0007669"/>
    <property type="project" value="TreeGrafter"/>
</dbReference>
<dbReference type="Proteomes" id="UP000055611">
    <property type="component" value="Chromosome"/>
</dbReference>
<dbReference type="AlphaFoldDB" id="A0A126QNM7"/>
<dbReference type="SUPFAM" id="SSF52518">
    <property type="entry name" value="Thiamin diphosphate-binding fold (THDP-binding)"/>
    <property type="match status" value="1"/>
</dbReference>
<evidence type="ECO:0000259" key="4">
    <source>
        <dbReference type="Pfam" id="PF00676"/>
    </source>
</evidence>
<keyword evidence="3" id="KW-0786">Thiamine pyrophosphate</keyword>
<dbReference type="RefSeq" id="WP_066803328.1">
    <property type="nucleotide sequence ID" value="NZ_CP014206.1"/>
</dbReference>
<reference evidence="5 7" key="1">
    <citation type="journal article" date="2016" name="Front. Microbiol.">
        <title>Genome Sequence of the Piezophilic, Mesophilic Sulfate-Reducing Bacterium Desulfovibrio indicus J2T.</title>
        <authorList>
            <person name="Cao J."/>
            <person name="Maignien L."/>
            <person name="Shao Z."/>
            <person name="Alain K."/>
            <person name="Jebbar M."/>
        </authorList>
    </citation>
    <scope>NUCLEOTIDE SEQUENCE [LARGE SCALE GENOMIC DNA]</scope>
    <source>
        <strain evidence="5 7">J2</strain>
    </source>
</reference>
<feature type="domain" description="Dehydrogenase E1 component" evidence="4">
    <location>
        <begin position="18"/>
        <end position="315"/>
    </location>
</feature>
<accession>A0A126QNM7</accession>
<dbReference type="InterPro" id="IPR050642">
    <property type="entry name" value="PDH_E1_Alpha_Subunit"/>
</dbReference>
<dbReference type="Gene3D" id="3.40.50.970">
    <property type="match status" value="1"/>
</dbReference>
<dbReference type="KEGG" id="dej:AWY79_10435"/>
<proteinExistence type="predicted"/>